<feature type="transmembrane region" description="Helical" evidence="5">
    <location>
        <begin position="102"/>
        <end position="124"/>
    </location>
</feature>
<dbReference type="PANTHER" id="PTHR36460:SF1">
    <property type="entry name" value="UPF0132 DOMAIN PROTEIN (AFU_ORTHOLOGUE AFUA_3G10255)"/>
    <property type="match status" value="1"/>
</dbReference>
<accession>Q01ST3</accession>
<keyword evidence="2 5" id="KW-0812">Transmembrane</keyword>
<evidence type="ECO:0000256" key="1">
    <source>
        <dbReference type="ARBA" id="ARBA00004141"/>
    </source>
</evidence>
<dbReference type="PANTHER" id="PTHR36460">
    <property type="entry name" value="UPF0132 DOMAIN PROTEIN (AFU_ORTHOLOGUE AFUA_3G10255)"/>
    <property type="match status" value="1"/>
</dbReference>
<gene>
    <name evidence="6" type="ordered locus">Acid_6361</name>
</gene>
<evidence type="ECO:0008006" key="7">
    <source>
        <dbReference type="Google" id="ProtNLM"/>
    </source>
</evidence>
<comment type="subcellular location">
    <subcellularLocation>
        <location evidence="1">Membrane</location>
        <topology evidence="1">Multi-pass membrane protein</topology>
    </subcellularLocation>
</comment>
<reference evidence="6" key="1">
    <citation type="submission" date="2006-10" db="EMBL/GenBank/DDBJ databases">
        <title>Complete sequence of Solibacter usitatus Ellin6076.</title>
        <authorList>
            <consortium name="US DOE Joint Genome Institute"/>
            <person name="Copeland A."/>
            <person name="Lucas S."/>
            <person name="Lapidus A."/>
            <person name="Barry K."/>
            <person name="Detter J.C."/>
            <person name="Glavina del Rio T."/>
            <person name="Hammon N."/>
            <person name="Israni S."/>
            <person name="Dalin E."/>
            <person name="Tice H."/>
            <person name="Pitluck S."/>
            <person name="Thompson L.S."/>
            <person name="Brettin T."/>
            <person name="Bruce D."/>
            <person name="Han C."/>
            <person name="Tapia R."/>
            <person name="Gilna P."/>
            <person name="Schmutz J."/>
            <person name="Larimer F."/>
            <person name="Land M."/>
            <person name="Hauser L."/>
            <person name="Kyrpides N."/>
            <person name="Mikhailova N."/>
            <person name="Janssen P.H."/>
            <person name="Kuske C.R."/>
            <person name="Richardson P."/>
        </authorList>
    </citation>
    <scope>NUCLEOTIDE SEQUENCE</scope>
    <source>
        <strain evidence="6">Ellin6076</strain>
    </source>
</reference>
<dbReference type="eggNOG" id="COG4818">
    <property type="taxonomic scope" value="Bacteria"/>
</dbReference>
<dbReference type="GO" id="GO:0016020">
    <property type="term" value="C:membrane"/>
    <property type="evidence" value="ECO:0007669"/>
    <property type="project" value="UniProtKB-SubCell"/>
</dbReference>
<sequence>MPFCASCGSQVDGSFCAKCGARAGTAVPASGPAVQAAPLADNVASALCYVLGLITGIIFLVLAPYNKNPKVRFHAFQSIFLHAGCIALAIGLNIVVSILHLWSFLFLGSIVWLGFFILWIYLIIQAYQGNTIELPVIGPIARQQAGV</sequence>
<evidence type="ECO:0000256" key="4">
    <source>
        <dbReference type="ARBA" id="ARBA00023136"/>
    </source>
</evidence>
<dbReference type="KEGG" id="sus:Acid_6361"/>
<dbReference type="EMBL" id="CP000473">
    <property type="protein sequence ID" value="ABJ87287.1"/>
    <property type="molecule type" value="Genomic_DNA"/>
</dbReference>
<proteinExistence type="predicted"/>
<organism evidence="6">
    <name type="scientific">Solibacter usitatus (strain Ellin6076)</name>
    <dbReference type="NCBI Taxonomy" id="234267"/>
    <lineage>
        <taxon>Bacteria</taxon>
        <taxon>Pseudomonadati</taxon>
        <taxon>Acidobacteriota</taxon>
        <taxon>Terriglobia</taxon>
        <taxon>Bryobacterales</taxon>
        <taxon>Solibacteraceae</taxon>
        <taxon>Candidatus Solibacter</taxon>
    </lineage>
</organism>
<feature type="transmembrane region" description="Helical" evidence="5">
    <location>
        <begin position="43"/>
        <end position="63"/>
    </location>
</feature>
<keyword evidence="3 5" id="KW-1133">Transmembrane helix</keyword>
<keyword evidence="4 5" id="KW-0472">Membrane</keyword>
<evidence type="ECO:0000313" key="6">
    <source>
        <dbReference type="EMBL" id="ABJ87287.1"/>
    </source>
</evidence>
<dbReference type="AlphaFoldDB" id="Q01ST3"/>
<evidence type="ECO:0000256" key="3">
    <source>
        <dbReference type="ARBA" id="ARBA00022989"/>
    </source>
</evidence>
<protein>
    <recommendedName>
        <fullName evidence="7">Zinc-ribbon domain-containing protein</fullName>
    </recommendedName>
</protein>
<evidence type="ECO:0000256" key="2">
    <source>
        <dbReference type="ARBA" id="ARBA00022692"/>
    </source>
</evidence>
<feature type="transmembrane region" description="Helical" evidence="5">
    <location>
        <begin position="75"/>
        <end position="96"/>
    </location>
</feature>
<dbReference type="STRING" id="234267.Acid_6361"/>
<dbReference type="InParanoid" id="Q01ST3"/>
<name>Q01ST3_SOLUE</name>
<evidence type="ECO:0000256" key="5">
    <source>
        <dbReference type="SAM" id="Phobius"/>
    </source>
</evidence>
<dbReference type="HOGENOM" id="CLU_095018_3_0_0"/>